<feature type="domain" description="C2H2-type" evidence="9">
    <location>
        <begin position="420"/>
        <end position="447"/>
    </location>
</feature>
<dbReference type="PROSITE" id="PS50157">
    <property type="entry name" value="ZINC_FINGER_C2H2_2"/>
    <property type="match status" value="10"/>
</dbReference>
<feature type="domain" description="C2H2-type" evidence="9">
    <location>
        <begin position="504"/>
        <end position="526"/>
    </location>
</feature>
<dbReference type="FunFam" id="3.30.160.60:FF:000690">
    <property type="entry name" value="Zinc finger protein 354C"/>
    <property type="match status" value="1"/>
</dbReference>
<feature type="region of interest" description="Disordered" evidence="8">
    <location>
        <begin position="49"/>
        <end position="104"/>
    </location>
</feature>
<feature type="domain" description="C2H2-type" evidence="9">
    <location>
        <begin position="314"/>
        <end position="341"/>
    </location>
</feature>
<dbReference type="InterPro" id="IPR013087">
    <property type="entry name" value="Znf_C2H2_type"/>
</dbReference>
<keyword evidence="2" id="KW-0479">Metal-binding</keyword>
<evidence type="ECO:0000256" key="7">
    <source>
        <dbReference type="PROSITE-ProRule" id="PRU00042"/>
    </source>
</evidence>
<reference evidence="10" key="2">
    <citation type="submission" date="2025-08" db="UniProtKB">
        <authorList>
            <consortium name="Ensembl"/>
        </authorList>
    </citation>
    <scope>IDENTIFICATION</scope>
</reference>
<feature type="region of interest" description="Disordered" evidence="8">
    <location>
        <begin position="124"/>
        <end position="189"/>
    </location>
</feature>
<dbReference type="SUPFAM" id="SSF57667">
    <property type="entry name" value="beta-beta-alpha zinc fingers"/>
    <property type="match status" value="5"/>
</dbReference>
<reference evidence="10" key="3">
    <citation type="submission" date="2025-09" db="UniProtKB">
        <authorList>
            <consortium name="Ensembl"/>
        </authorList>
    </citation>
    <scope>IDENTIFICATION</scope>
</reference>
<dbReference type="AlphaFoldDB" id="A0A672FHZ2"/>
<evidence type="ECO:0000259" key="9">
    <source>
        <dbReference type="PROSITE" id="PS50157"/>
    </source>
</evidence>
<dbReference type="GO" id="GO:0008270">
    <property type="term" value="F:zinc ion binding"/>
    <property type="evidence" value="ECO:0007669"/>
    <property type="project" value="UniProtKB-KW"/>
</dbReference>
<evidence type="ECO:0000256" key="3">
    <source>
        <dbReference type="ARBA" id="ARBA00022737"/>
    </source>
</evidence>
<dbReference type="Pfam" id="PF12874">
    <property type="entry name" value="zf-met"/>
    <property type="match status" value="1"/>
</dbReference>
<keyword evidence="5" id="KW-0862">Zinc</keyword>
<organism evidence="10 11">
    <name type="scientific">Salarias fasciatus</name>
    <name type="common">Jewelled blenny</name>
    <name type="synonym">Blennius fasciatus</name>
    <dbReference type="NCBI Taxonomy" id="181472"/>
    <lineage>
        <taxon>Eukaryota</taxon>
        <taxon>Metazoa</taxon>
        <taxon>Chordata</taxon>
        <taxon>Craniata</taxon>
        <taxon>Vertebrata</taxon>
        <taxon>Euteleostomi</taxon>
        <taxon>Actinopterygii</taxon>
        <taxon>Neopterygii</taxon>
        <taxon>Teleostei</taxon>
        <taxon>Neoteleostei</taxon>
        <taxon>Acanthomorphata</taxon>
        <taxon>Ovalentaria</taxon>
        <taxon>Blenniimorphae</taxon>
        <taxon>Blenniiformes</taxon>
        <taxon>Blennioidei</taxon>
        <taxon>Blenniidae</taxon>
        <taxon>Salariinae</taxon>
        <taxon>Salarias</taxon>
    </lineage>
</organism>
<dbReference type="PANTHER" id="PTHR14196">
    <property type="entry name" value="ODD-SKIPPED - RELATED"/>
    <property type="match status" value="1"/>
</dbReference>
<dbReference type="GO" id="GO:0005634">
    <property type="term" value="C:nucleus"/>
    <property type="evidence" value="ECO:0007669"/>
    <property type="project" value="TreeGrafter"/>
</dbReference>
<gene>
    <name evidence="10" type="primary">LOC115387042</name>
</gene>
<feature type="domain" description="C2H2-type" evidence="9">
    <location>
        <begin position="476"/>
        <end position="503"/>
    </location>
</feature>
<keyword evidence="3" id="KW-0677">Repeat</keyword>
<feature type="domain" description="C2H2-type" evidence="9">
    <location>
        <begin position="286"/>
        <end position="313"/>
    </location>
</feature>
<feature type="region of interest" description="Disordered" evidence="8">
    <location>
        <begin position="346"/>
        <end position="365"/>
    </location>
</feature>
<dbReference type="PANTHER" id="PTHR14196:SF12">
    <property type="entry name" value="ZINC FINGER PROTEIN 208-LIKE"/>
    <property type="match status" value="1"/>
</dbReference>
<proteinExistence type="predicted"/>
<sequence>MSRAQLLQLLVRERLTAAAEEILAAVTKSVAGYEEELRLCRLEIRRLRQADARSPSPEAQTEEAQLSVPDSDAPDRQEKEGRCESEWSSGQDADGPACTTKEEREENEAFLVIISPPYVKSKLDRLQADSPSPAGGADPQPGSSVQQVEVEIEDGDVASPGVNSDEEWTFESEACDDQPQRKKKRRKRRATAASMFHLSLNNKSRISCKVCGKAFHANVSLVNHMAAHPRDLCGVCGQRFDDDEDGFLLHLKTHVSGEVCGVCGKCFGGARSLEMHMRVHTGEKPFVCGECGKSFNCRHNMMRHMRIHTGEKPYTCSVCQRSFNDYSTLKRHLRVHVADGSLEAPVGGDAGAGKPPPPIATPRKQPPRAMCEVCGKTFHSNISLLNHAKQHAADACGVCGTHFDTEEELILHLTTHANGKVCRLCGKCFDSQKNLDMHTRTHTGEKPFLCSECGKSFNCRHNMSRHMRIHTGEKPYACGVCDRRFSDHTSLKQHSSLHGADKPHCCHVCGKGFHRVTRLKAHMRNHPDLGSQGGPAS</sequence>
<dbReference type="OrthoDB" id="8113227at2759"/>
<feature type="compositionally biased region" description="Acidic residues" evidence="8">
    <location>
        <begin position="164"/>
        <end position="176"/>
    </location>
</feature>
<keyword evidence="1" id="KW-1017">Isopeptide bond</keyword>
<feature type="domain" description="C2H2-type" evidence="9">
    <location>
        <begin position="206"/>
        <end position="228"/>
    </location>
</feature>
<feature type="domain" description="C2H2-type" evidence="9">
    <location>
        <begin position="448"/>
        <end position="475"/>
    </location>
</feature>
<evidence type="ECO:0000256" key="6">
    <source>
        <dbReference type="ARBA" id="ARBA00022843"/>
    </source>
</evidence>
<evidence type="ECO:0000256" key="8">
    <source>
        <dbReference type="SAM" id="MobiDB-lite"/>
    </source>
</evidence>
<name>A0A672FHZ2_SALFA</name>
<reference evidence="10" key="1">
    <citation type="submission" date="2019-06" db="EMBL/GenBank/DDBJ databases">
        <authorList>
            <consortium name="Wellcome Sanger Institute Data Sharing"/>
        </authorList>
    </citation>
    <scope>NUCLEOTIDE SEQUENCE [LARGE SCALE GENOMIC DNA]</scope>
</reference>
<dbReference type="FunFam" id="3.30.160.60:FF:002343">
    <property type="entry name" value="Zinc finger protein 33A"/>
    <property type="match status" value="2"/>
</dbReference>
<dbReference type="PROSITE" id="PS00028">
    <property type="entry name" value="ZINC_FINGER_C2H2_1"/>
    <property type="match status" value="10"/>
</dbReference>
<dbReference type="InParanoid" id="A0A672FHZ2"/>
<evidence type="ECO:0000256" key="4">
    <source>
        <dbReference type="ARBA" id="ARBA00022771"/>
    </source>
</evidence>
<dbReference type="GeneID" id="115387042"/>
<dbReference type="InterPro" id="IPR050717">
    <property type="entry name" value="C2H2-ZF_Transcription_Reg"/>
</dbReference>
<feature type="domain" description="C2H2-type" evidence="9">
    <location>
        <begin position="258"/>
        <end position="285"/>
    </location>
</feature>
<dbReference type="RefSeq" id="XP_029945430.1">
    <property type="nucleotide sequence ID" value="XM_030089570.1"/>
</dbReference>
<protein>
    <submittedName>
        <fullName evidence="10">Zinc finger protein OZF-like</fullName>
    </submittedName>
</protein>
<dbReference type="GO" id="GO:0000981">
    <property type="term" value="F:DNA-binding transcription factor activity, RNA polymerase II-specific"/>
    <property type="evidence" value="ECO:0007669"/>
    <property type="project" value="TreeGrafter"/>
</dbReference>
<feature type="domain" description="C2H2-type" evidence="9">
    <location>
        <begin position="394"/>
        <end position="421"/>
    </location>
</feature>
<evidence type="ECO:0000256" key="5">
    <source>
        <dbReference type="ARBA" id="ARBA00022833"/>
    </source>
</evidence>
<evidence type="ECO:0000256" key="2">
    <source>
        <dbReference type="ARBA" id="ARBA00022723"/>
    </source>
</evidence>
<dbReference type="InterPro" id="IPR036236">
    <property type="entry name" value="Znf_C2H2_sf"/>
</dbReference>
<dbReference type="Pfam" id="PF13894">
    <property type="entry name" value="zf-C2H2_4"/>
    <property type="match status" value="2"/>
</dbReference>
<keyword evidence="6" id="KW-0832">Ubl conjugation</keyword>
<dbReference type="Pfam" id="PF13912">
    <property type="entry name" value="zf-C2H2_6"/>
    <property type="match status" value="2"/>
</dbReference>
<evidence type="ECO:0000313" key="11">
    <source>
        <dbReference type="Proteomes" id="UP000472267"/>
    </source>
</evidence>
<evidence type="ECO:0000256" key="1">
    <source>
        <dbReference type="ARBA" id="ARBA00022499"/>
    </source>
</evidence>
<dbReference type="SMART" id="SM00355">
    <property type="entry name" value="ZnF_C2H2"/>
    <property type="match status" value="10"/>
</dbReference>
<dbReference type="Proteomes" id="UP000472267">
    <property type="component" value="Chromosome 4"/>
</dbReference>
<dbReference type="FunFam" id="3.30.160.60:FF:000624">
    <property type="entry name" value="zinc finger protein 697"/>
    <property type="match status" value="1"/>
</dbReference>
<feature type="domain" description="C2H2-type" evidence="9">
    <location>
        <begin position="369"/>
        <end position="396"/>
    </location>
</feature>
<keyword evidence="4 7" id="KW-0863">Zinc-finger</keyword>
<dbReference type="OMA" id="TQHRNTH"/>
<dbReference type="Gene3D" id="3.30.160.60">
    <property type="entry name" value="Classic Zinc Finger"/>
    <property type="match status" value="9"/>
</dbReference>
<dbReference type="GO" id="GO:0000977">
    <property type="term" value="F:RNA polymerase II transcription regulatory region sequence-specific DNA binding"/>
    <property type="evidence" value="ECO:0007669"/>
    <property type="project" value="TreeGrafter"/>
</dbReference>
<dbReference type="Pfam" id="PF00096">
    <property type="entry name" value="zf-C2H2"/>
    <property type="match status" value="3"/>
</dbReference>
<dbReference type="Ensembl" id="ENSSFAT00005006414.1">
    <property type="protein sequence ID" value="ENSSFAP00005006093.1"/>
    <property type="gene ID" value="ENSSFAG00005003738.1"/>
</dbReference>
<evidence type="ECO:0000313" key="10">
    <source>
        <dbReference type="Ensembl" id="ENSSFAP00005006093.1"/>
    </source>
</evidence>
<accession>A0A672FHZ2</accession>
<keyword evidence="11" id="KW-1185">Reference proteome</keyword>
<feature type="compositionally biased region" description="Basic and acidic residues" evidence="8">
    <location>
        <begin position="73"/>
        <end position="85"/>
    </location>
</feature>